<accession>A0A8T0J8V3</accession>
<organism evidence="8 9">
    <name type="scientific">Ceratodon purpureus</name>
    <name type="common">Fire moss</name>
    <name type="synonym">Dicranum purpureum</name>
    <dbReference type="NCBI Taxonomy" id="3225"/>
    <lineage>
        <taxon>Eukaryota</taxon>
        <taxon>Viridiplantae</taxon>
        <taxon>Streptophyta</taxon>
        <taxon>Embryophyta</taxon>
        <taxon>Bryophyta</taxon>
        <taxon>Bryophytina</taxon>
        <taxon>Bryopsida</taxon>
        <taxon>Dicranidae</taxon>
        <taxon>Pseudoditrichales</taxon>
        <taxon>Ditrichaceae</taxon>
        <taxon>Ceratodon</taxon>
    </lineage>
</organism>
<feature type="transmembrane region" description="Helical" evidence="6">
    <location>
        <begin position="1066"/>
        <end position="1094"/>
    </location>
</feature>
<feature type="transmembrane region" description="Helical" evidence="6">
    <location>
        <begin position="971"/>
        <end position="991"/>
    </location>
</feature>
<keyword evidence="5" id="KW-0325">Glycoprotein</keyword>
<evidence type="ECO:0000313" key="9">
    <source>
        <dbReference type="Proteomes" id="UP000822688"/>
    </source>
</evidence>
<evidence type="ECO:0000256" key="3">
    <source>
        <dbReference type="ARBA" id="ARBA00022989"/>
    </source>
</evidence>
<evidence type="ECO:0000256" key="6">
    <source>
        <dbReference type="SAM" id="Phobius"/>
    </source>
</evidence>
<dbReference type="GO" id="GO:0005886">
    <property type="term" value="C:plasma membrane"/>
    <property type="evidence" value="ECO:0007669"/>
    <property type="project" value="TreeGrafter"/>
</dbReference>
<dbReference type="PANTHER" id="PTHR46022:SF1">
    <property type="entry name" value="PROTEIN PATCHED"/>
    <property type="match status" value="1"/>
</dbReference>
<dbReference type="InterPro" id="IPR053958">
    <property type="entry name" value="HMGCR/SNAP/NPC1-like_SSD"/>
</dbReference>
<feature type="transmembrane region" description="Helical" evidence="6">
    <location>
        <begin position="612"/>
        <end position="636"/>
    </location>
</feature>
<evidence type="ECO:0000313" key="8">
    <source>
        <dbReference type="EMBL" id="KAG0591686.1"/>
    </source>
</evidence>
<comment type="subcellular location">
    <subcellularLocation>
        <location evidence="1">Membrane</location>
        <topology evidence="1">Multi-pass membrane protein</topology>
    </subcellularLocation>
</comment>
<sequence length="1137" mass="126733">MGLGDAYRRMLYRYHLVMNEIFSGYGSFVARKPWIPFTVGILLLGGMTVGLVKRTTETDLEKLWVEHNSRVVEERLYFNERFGGIPRKQSVTITSRASPDAQIDLKRSMDALSLAVAPLYDSLTMKKVVGGAKQELGEVDFCERPIVPTSLKPGKNPIKDNNWGAWGLQFLSTCSVFWAYTGVVPSSAALPEGWGITRFPCTKLTPMDCFKEGGDFDYPEEMKLLERPLPDLGQLKNLTLIDVILGLFQMTTAPVKCVNLLKTNITAQFKESGRPVAEVNSILLEVVSTMELAFTWGYRWRKPYSGMKNNEEIIDHINAAVENGRHRSPDPGKPQILDCILQKMPCCMTWFGGHIPIYTALGSVEYDPSGRNITKLGGVRWGSNNYHHDHPLFAEYINSRLGATTDSNERDHLVKEWENVMIHDLDPLRRHAKNTSFGDGEVYGDLQLEFNMWKSTEDIIADASKSPLWQIILGVVLVSIYAFIAFLNFRDPVHSHTGLAAVGMAVVGFAVIAGFGLTALCGISFSPLAGSVVPFLALGLGIDDVFVLVSILRNFLEDPKLQALSRPGDLVPEREMRLTLALAGPSVVLTTFSVLAAFFISSLNPMPVAQWFCWQMGLTATVHTLGMILIFMPIMALDARRVKARYNDPNLWLFCGIRNKSSKAPEAPYKEPAFNGDSFDVSDPSFQESSGSSVISRWVAKYYAPLFESNIFKISVVIVFAGLLVSMTYLGFEKVEHGLRLSDITLTGSYQNTFAITTEDRFTSYDVWIVTRDIDYAKNQKNLIEIYGALENTSWNPPQPGILEGSALGTLYLWNKIVFNASWPLPPNNETLFYDYTKIWSAGPLGIVSLQDLYCDDGVTKQPLSCLQDSHAPGYKSNPNFRIAASKAGMFALHLGSKTSSNLAMIKETRKIVDDMNTKFGEDVAFMYGFPFLFYEQYLHSYRDLYLVVGLALVGVFIAVLIFQFSITMSLIIVGVLLMVDLEVYGFIYVIGAKLNSLSLVNLGIVVGMSSEFTYLARSFLVVDGTRNYRVRKALEWTFEPLLHGFGTQIAATIPLIFVKYHAFRLYYFAMFTIMGVLGFLNGFVLLPVILSWIGPPTLPHIKKLSQKGVAQDSGFRASPYHGGDTPMMTHNGITVP</sequence>
<dbReference type="InterPro" id="IPR000731">
    <property type="entry name" value="SSD"/>
</dbReference>
<feature type="domain" description="SSD" evidence="7">
    <location>
        <begin position="467"/>
        <end position="637"/>
    </location>
</feature>
<feature type="transmembrane region" description="Helical" evidence="6">
    <location>
        <begin position="945"/>
        <end position="965"/>
    </location>
</feature>
<dbReference type="SUPFAM" id="SSF82866">
    <property type="entry name" value="Multidrug efflux transporter AcrB transmembrane domain"/>
    <property type="match status" value="2"/>
</dbReference>
<evidence type="ECO:0000256" key="2">
    <source>
        <dbReference type="ARBA" id="ARBA00022692"/>
    </source>
</evidence>
<dbReference type="Proteomes" id="UP000822688">
    <property type="component" value="Chromosome 1"/>
</dbReference>
<keyword evidence="9" id="KW-1185">Reference proteome</keyword>
<dbReference type="PANTHER" id="PTHR46022">
    <property type="entry name" value="PROTEIN PATCHED"/>
    <property type="match status" value="1"/>
</dbReference>
<dbReference type="PROSITE" id="PS50156">
    <property type="entry name" value="SSD"/>
    <property type="match status" value="1"/>
</dbReference>
<reference evidence="8" key="1">
    <citation type="submission" date="2020-06" db="EMBL/GenBank/DDBJ databases">
        <title>WGS assembly of Ceratodon purpureus strain R40.</title>
        <authorList>
            <person name="Carey S.B."/>
            <person name="Jenkins J."/>
            <person name="Shu S."/>
            <person name="Lovell J.T."/>
            <person name="Sreedasyam A."/>
            <person name="Maumus F."/>
            <person name="Tiley G.P."/>
            <person name="Fernandez-Pozo N."/>
            <person name="Barry K."/>
            <person name="Chen C."/>
            <person name="Wang M."/>
            <person name="Lipzen A."/>
            <person name="Daum C."/>
            <person name="Saski C.A."/>
            <person name="Payton A.C."/>
            <person name="Mcbreen J.C."/>
            <person name="Conrad R.E."/>
            <person name="Kollar L.M."/>
            <person name="Olsson S."/>
            <person name="Huttunen S."/>
            <person name="Landis J.B."/>
            <person name="Wickett N.J."/>
            <person name="Johnson M.G."/>
            <person name="Rensing S.A."/>
            <person name="Grimwood J."/>
            <person name="Schmutz J."/>
            <person name="Mcdaniel S.F."/>
        </authorList>
    </citation>
    <scope>NUCLEOTIDE SEQUENCE</scope>
    <source>
        <strain evidence="8">R40</strain>
    </source>
</reference>
<evidence type="ECO:0000259" key="7">
    <source>
        <dbReference type="PROSITE" id="PS50156"/>
    </source>
</evidence>
<keyword evidence="2 6" id="KW-0812">Transmembrane</keyword>
<keyword evidence="4 6" id="KW-0472">Membrane</keyword>
<feature type="transmembrane region" description="Helical" evidence="6">
    <location>
        <begin position="998"/>
        <end position="1021"/>
    </location>
</feature>
<comment type="caution">
    <text evidence="8">The sequence shown here is derived from an EMBL/GenBank/DDBJ whole genome shotgun (WGS) entry which is preliminary data.</text>
</comment>
<gene>
    <name evidence="8" type="ORF">KC19_1G193000</name>
</gene>
<dbReference type="Pfam" id="PF12349">
    <property type="entry name" value="Sterol-sensing"/>
    <property type="match status" value="1"/>
</dbReference>
<feature type="transmembrane region" description="Helical" evidence="6">
    <location>
        <begin position="576"/>
        <end position="600"/>
    </location>
</feature>
<feature type="transmembrane region" description="Helical" evidence="6">
    <location>
        <begin position="499"/>
        <end position="523"/>
    </location>
</feature>
<name>A0A8T0J8V3_CERPU</name>
<dbReference type="EMBL" id="CM026421">
    <property type="protein sequence ID" value="KAG0591686.1"/>
    <property type="molecule type" value="Genomic_DNA"/>
</dbReference>
<evidence type="ECO:0000256" key="5">
    <source>
        <dbReference type="ARBA" id="ARBA00023180"/>
    </source>
</evidence>
<evidence type="ECO:0000256" key="4">
    <source>
        <dbReference type="ARBA" id="ARBA00023136"/>
    </source>
</evidence>
<dbReference type="AlphaFoldDB" id="A0A8T0J8V3"/>
<protein>
    <recommendedName>
        <fullName evidence="7">SSD domain-containing protein</fullName>
    </recommendedName>
</protein>
<evidence type="ECO:0000256" key="1">
    <source>
        <dbReference type="ARBA" id="ARBA00004141"/>
    </source>
</evidence>
<feature type="transmembrane region" description="Helical" evidence="6">
    <location>
        <begin position="1041"/>
        <end position="1059"/>
    </location>
</feature>
<feature type="transmembrane region" description="Helical" evidence="6">
    <location>
        <begin position="468"/>
        <end position="487"/>
    </location>
</feature>
<feature type="transmembrane region" description="Helical" evidence="6">
    <location>
        <begin position="535"/>
        <end position="556"/>
    </location>
</feature>
<dbReference type="Gene3D" id="1.20.1640.10">
    <property type="entry name" value="Multidrug efflux transporter AcrB transmembrane domain"/>
    <property type="match status" value="2"/>
</dbReference>
<keyword evidence="3 6" id="KW-1133">Transmembrane helix</keyword>
<proteinExistence type="predicted"/>